<dbReference type="Gene3D" id="3.90.180.10">
    <property type="entry name" value="Medium-chain alcohol dehydrogenases, catalytic domain"/>
    <property type="match status" value="1"/>
</dbReference>
<reference evidence="3 4" key="1">
    <citation type="submission" date="2015-03" db="EMBL/GenBank/DDBJ databases">
        <authorList>
            <person name="Lepp D."/>
            <person name="Hassan Y.I."/>
            <person name="Li X.-Z."/>
            <person name="Zhou T."/>
        </authorList>
    </citation>
    <scope>NUCLEOTIDE SEQUENCE [LARGE SCALE GENOMIC DNA]</scope>
    <source>
        <strain evidence="3 4">E84</strain>
    </source>
</reference>
<dbReference type="SUPFAM" id="SSF51735">
    <property type="entry name" value="NAD(P)-binding Rossmann-fold domains"/>
    <property type="match status" value="1"/>
</dbReference>
<dbReference type="PANTHER" id="PTHR11695:SF294">
    <property type="entry name" value="RETICULON-4-INTERACTING PROTEIN 1, MITOCHONDRIAL"/>
    <property type="match status" value="1"/>
</dbReference>
<name>A0A0F5QGH7_9HYPH</name>
<dbReference type="Gene3D" id="3.40.50.720">
    <property type="entry name" value="NAD(P)-binding Rossmann-like Domain"/>
    <property type="match status" value="1"/>
</dbReference>
<keyword evidence="4" id="KW-1185">Reference proteome</keyword>
<dbReference type="SUPFAM" id="SSF50129">
    <property type="entry name" value="GroES-like"/>
    <property type="match status" value="1"/>
</dbReference>
<comment type="caution">
    <text evidence="3">The sequence shown here is derived from an EMBL/GenBank/DDBJ whole genome shotgun (WGS) entry which is preliminary data.</text>
</comment>
<dbReference type="Pfam" id="PF13602">
    <property type="entry name" value="ADH_zinc_N_2"/>
    <property type="match status" value="1"/>
</dbReference>
<dbReference type="PATRIC" id="fig|1293439.3.peg.201"/>
<accession>A0A0F5QGH7</accession>
<dbReference type="GO" id="GO:0016491">
    <property type="term" value="F:oxidoreductase activity"/>
    <property type="evidence" value="ECO:0007669"/>
    <property type="project" value="UniProtKB-KW"/>
</dbReference>
<keyword evidence="1" id="KW-0560">Oxidoreductase</keyword>
<evidence type="ECO:0000256" key="1">
    <source>
        <dbReference type="ARBA" id="ARBA00023002"/>
    </source>
</evidence>
<proteinExistence type="predicted"/>
<dbReference type="SMART" id="SM00829">
    <property type="entry name" value="PKS_ER"/>
    <property type="match status" value="1"/>
</dbReference>
<evidence type="ECO:0000259" key="2">
    <source>
        <dbReference type="SMART" id="SM00829"/>
    </source>
</evidence>
<dbReference type="PROSITE" id="PS01162">
    <property type="entry name" value="QOR_ZETA_CRYSTAL"/>
    <property type="match status" value="1"/>
</dbReference>
<dbReference type="RefSeq" id="WP_046138683.1">
    <property type="nucleotide sequence ID" value="NZ_LANJ01000011.1"/>
</dbReference>
<dbReference type="CDD" id="cd08267">
    <property type="entry name" value="MDR1"/>
    <property type="match status" value="1"/>
</dbReference>
<dbReference type="PANTHER" id="PTHR11695">
    <property type="entry name" value="ALCOHOL DEHYDROGENASE RELATED"/>
    <property type="match status" value="1"/>
</dbReference>
<dbReference type="GO" id="GO:0008270">
    <property type="term" value="F:zinc ion binding"/>
    <property type="evidence" value="ECO:0007669"/>
    <property type="project" value="InterPro"/>
</dbReference>
<dbReference type="InterPro" id="IPR002364">
    <property type="entry name" value="Quin_OxRdtase/zeta-crystal_CS"/>
</dbReference>
<protein>
    <recommendedName>
        <fullName evidence="2">Enoyl reductase (ER) domain-containing protein</fullName>
    </recommendedName>
</protein>
<gene>
    <name evidence="3" type="ORF">WH87_03225</name>
</gene>
<feature type="domain" description="Enoyl reductase (ER)" evidence="2">
    <location>
        <begin position="10"/>
        <end position="318"/>
    </location>
</feature>
<dbReference type="AlphaFoldDB" id="A0A0F5QGH7"/>
<dbReference type="InterPro" id="IPR013154">
    <property type="entry name" value="ADH-like_N"/>
</dbReference>
<organism evidence="3 4">
    <name type="scientific">Devosia epidermidihirudinis</name>
    <dbReference type="NCBI Taxonomy" id="1293439"/>
    <lineage>
        <taxon>Bacteria</taxon>
        <taxon>Pseudomonadati</taxon>
        <taxon>Pseudomonadota</taxon>
        <taxon>Alphaproteobacteria</taxon>
        <taxon>Hyphomicrobiales</taxon>
        <taxon>Devosiaceae</taxon>
        <taxon>Devosia</taxon>
    </lineage>
</organism>
<dbReference type="Proteomes" id="UP000033411">
    <property type="component" value="Unassembled WGS sequence"/>
</dbReference>
<dbReference type="InterPro" id="IPR036291">
    <property type="entry name" value="NAD(P)-bd_dom_sf"/>
</dbReference>
<dbReference type="STRING" id="1293439.WH87_03225"/>
<dbReference type="InterPro" id="IPR020843">
    <property type="entry name" value="ER"/>
</dbReference>
<evidence type="ECO:0000313" key="3">
    <source>
        <dbReference type="EMBL" id="KKC39861.1"/>
    </source>
</evidence>
<dbReference type="EMBL" id="LANJ01000011">
    <property type="protein sequence ID" value="KKC39861.1"/>
    <property type="molecule type" value="Genomic_DNA"/>
</dbReference>
<evidence type="ECO:0000313" key="4">
    <source>
        <dbReference type="Proteomes" id="UP000033411"/>
    </source>
</evidence>
<dbReference type="InterPro" id="IPR011032">
    <property type="entry name" value="GroES-like_sf"/>
</dbReference>
<dbReference type="InterPro" id="IPR050700">
    <property type="entry name" value="YIM1/Zinc_Alcohol_DH_Fams"/>
</dbReference>
<dbReference type="Pfam" id="PF08240">
    <property type="entry name" value="ADH_N"/>
    <property type="match status" value="1"/>
</dbReference>
<sequence>MRALVTDRYGPPHTMRLEQLPQPQPGLGEVLVRIHATSVNSWDWDRLVGRPLGRISDPFRPPHRILGGDIAGIVAAVGDGVAHLKVGDAVFGDLTSANWGGFADYVCAPASALAIKPEGLSFHAAAALPQAGLLAMQAVRLRTGLASGERVLVCGAGGGAGIIALQLARHAGAQVTAVDRGHKGDRLRELGASHFIDYRQQNFTRTGQRYDLIIDMVGSQSVFGYRRALEKGGNLVLVGGSFGRIVQVVALGHRLGREQSQRMELLIYKPSVDDLDQLAALTLSGVITPVIDSVFTLEQGPDAMRRIGSGDHIGKIIIDMGA</sequence>